<sequence length="123" mass="12897">MEASQPEVTHMSALPHEPGPQAADPHRLEHAEGPQTLAELRTALAVISPEVLTAFNARLDAATFGEEHAEVIAKARRTVAFSNRAEVSAPEVASTDGTGGAGGTDGARPTEDPWAHLDVRDNA</sequence>
<name>A0A917VEJ6_9ACTN</name>
<gene>
    <name evidence="2" type="ORF">GCM10010094_34890</name>
</gene>
<comment type="caution">
    <text evidence="2">The sequence shown here is derived from an EMBL/GenBank/DDBJ whole genome shotgun (WGS) entry which is preliminary data.</text>
</comment>
<dbReference type="Proteomes" id="UP000637788">
    <property type="component" value="Unassembled WGS sequence"/>
</dbReference>
<accession>A0A917VEJ6</accession>
<feature type="region of interest" description="Disordered" evidence="1">
    <location>
        <begin position="1"/>
        <end position="32"/>
    </location>
</feature>
<dbReference type="AlphaFoldDB" id="A0A917VEJ6"/>
<feature type="region of interest" description="Disordered" evidence="1">
    <location>
        <begin position="85"/>
        <end position="123"/>
    </location>
</feature>
<reference evidence="2" key="1">
    <citation type="journal article" date="2014" name="Int. J. Syst. Evol. Microbiol.">
        <title>Complete genome sequence of Corynebacterium casei LMG S-19264T (=DSM 44701T), isolated from a smear-ripened cheese.</title>
        <authorList>
            <consortium name="US DOE Joint Genome Institute (JGI-PGF)"/>
            <person name="Walter F."/>
            <person name="Albersmeier A."/>
            <person name="Kalinowski J."/>
            <person name="Ruckert C."/>
        </authorList>
    </citation>
    <scope>NUCLEOTIDE SEQUENCE</scope>
    <source>
        <strain evidence="2">JCM 3035</strain>
    </source>
</reference>
<feature type="compositionally biased region" description="Basic and acidic residues" evidence="1">
    <location>
        <begin position="108"/>
        <end position="123"/>
    </location>
</feature>
<reference evidence="2" key="2">
    <citation type="submission" date="2020-09" db="EMBL/GenBank/DDBJ databases">
        <authorList>
            <person name="Sun Q."/>
            <person name="Ohkuma M."/>
        </authorList>
    </citation>
    <scope>NUCLEOTIDE SEQUENCE</scope>
    <source>
        <strain evidence="2">JCM 3035</strain>
    </source>
</reference>
<evidence type="ECO:0000313" key="3">
    <source>
        <dbReference type="Proteomes" id="UP000637788"/>
    </source>
</evidence>
<dbReference type="EMBL" id="BMPQ01000007">
    <property type="protein sequence ID" value="GGK70913.1"/>
    <property type="molecule type" value="Genomic_DNA"/>
</dbReference>
<evidence type="ECO:0000313" key="2">
    <source>
        <dbReference type="EMBL" id="GGK70913.1"/>
    </source>
</evidence>
<evidence type="ECO:0000256" key="1">
    <source>
        <dbReference type="SAM" id="MobiDB-lite"/>
    </source>
</evidence>
<keyword evidence="3" id="KW-1185">Reference proteome</keyword>
<proteinExistence type="predicted"/>
<protein>
    <submittedName>
        <fullName evidence="2">Uncharacterized protein</fullName>
    </submittedName>
</protein>
<organism evidence="2 3">
    <name type="scientific">Streptomyces flaveus</name>
    <dbReference type="NCBI Taxonomy" id="66370"/>
    <lineage>
        <taxon>Bacteria</taxon>
        <taxon>Bacillati</taxon>
        <taxon>Actinomycetota</taxon>
        <taxon>Actinomycetes</taxon>
        <taxon>Kitasatosporales</taxon>
        <taxon>Streptomycetaceae</taxon>
        <taxon>Streptomyces</taxon>
        <taxon>Streptomyces aurantiacus group</taxon>
    </lineage>
</organism>